<protein>
    <recommendedName>
        <fullName evidence="2">TPR repeat domain-containing protein</fullName>
    </recommendedName>
</protein>
<gene>
    <name evidence="3" type="ORF">CHR55_15640</name>
</gene>
<sequence>MTLSISQIRSWNLDALDNYAGSLGRGHDVFDSNVDIAHRIMDTATSDWSGSAATAAWDSATQQHAFGRDAVAIVGDAGRCVAAQSANLRYTRETLVSRVDDASADGFTVSDDGSVTATPATLASTDPRGVEARLEYHSWRIGTALTDVDETDASAARILTEITAAGTSLIDRKADFGIPDAASTTPSHHVRFDGQGAHDSDILAQSPGATPESEAAKQRLIAATTFTPEQQAQLAAGGPVVVDPEQLAYLREFYADTNLDELKNIGAGAEGFRTVNFPDANVPADARIPSALASGMFTVSNPNVTDGNGNAGSLDNLPPDVRRIFSDPAYSSQLQPGGYSTTVNVNHFDDSNALADILRNADPATQSGSALSSALLDRSADLAPLQSQTSSSAPMRLVFDDDGQPVSNDELDSSLTKALDVATRDIPSNADFLTTPAHQDDVVNLFTREWNDDGRAVSGLTDWIGPDATNSNPAVAERAGASALALAHNLADNKGAYLDIAGLDNRSIGEVNPALTQSIGSAVTPYIGNLVGLEPDQTGTLGFENLDAYDDRFANAKSVIAIIDSDPHAAASFNANMLGAAGQLQGTFVETSMSGDIAAGSSQYAIYAGRVQALMDGALEEEAFNRTGDAAAAQQDIISRRGKTYDELGWLISGGAAMIPGFGPPTSVAVSMLGVELKDHVLGSPVEVPPAQLNFTHQSSASTTLLDYRLVQALDNAYGRKDFEQLNGFRVNGDPSESLRPVDLETLGLNGKFDSTLQDYLTFRGFNRDTFMTNMRDGLDDVG</sequence>
<comment type="caution">
    <text evidence="3">The sequence shown here is derived from an EMBL/GenBank/DDBJ whole genome shotgun (WGS) entry which is preliminary data.</text>
</comment>
<evidence type="ECO:0000256" key="1">
    <source>
        <dbReference type="SAM" id="MobiDB-lite"/>
    </source>
</evidence>
<name>A0A2A5JA52_RHOSG</name>
<feature type="domain" description="TPR repeat" evidence="2">
    <location>
        <begin position="222"/>
        <end position="463"/>
    </location>
</feature>
<feature type="region of interest" description="Disordered" evidence="1">
    <location>
        <begin position="385"/>
        <end position="410"/>
    </location>
</feature>
<dbReference type="Pfam" id="PF23275">
    <property type="entry name" value="TPR_23"/>
    <property type="match status" value="1"/>
</dbReference>
<evidence type="ECO:0000259" key="2">
    <source>
        <dbReference type="Pfam" id="PF23275"/>
    </source>
</evidence>
<evidence type="ECO:0000313" key="4">
    <source>
        <dbReference type="Proteomes" id="UP000230886"/>
    </source>
</evidence>
<dbReference type="EMBL" id="NOVD01000009">
    <property type="protein sequence ID" value="PCK26403.1"/>
    <property type="molecule type" value="Genomic_DNA"/>
</dbReference>
<dbReference type="Proteomes" id="UP000230886">
    <property type="component" value="Unassembled WGS sequence"/>
</dbReference>
<dbReference type="AlphaFoldDB" id="A0A2A5JA52"/>
<accession>A0A2A5JA52</accession>
<organism evidence="3 4">
    <name type="scientific">Rhodococcus qingshengii</name>
    <dbReference type="NCBI Taxonomy" id="334542"/>
    <lineage>
        <taxon>Bacteria</taxon>
        <taxon>Bacillati</taxon>
        <taxon>Actinomycetota</taxon>
        <taxon>Actinomycetes</taxon>
        <taxon>Mycobacteriales</taxon>
        <taxon>Nocardiaceae</taxon>
        <taxon>Rhodococcus</taxon>
        <taxon>Rhodococcus erythropolis group</taxon>
    </lineage>
</organism>
<dbReference type="RefSeq" id="WP_099697700.1">
    <property type="nucleotide sequence ID" value="NZ_NOVD01000009.1"/>
</dbReference>
<evidence type="ECO:0000313" key="3">
    <source>
        <dbReference type="EMBL" id="PCK26403.1"/>
    </source>
</evidence>
<proteinExistence type="predicted"/>
<dbReference type="InterPro" id="IPR057037">
    <property type="entry name" value="TPR_rep_actino"/>
</dbReference>
<reference evidence="3 4" key="1">
    <citation type="submission" date="2017-07" db="EMBL/GenBank/DDBJ databases">
        <title>Draft sequence of Rhodococcus enclensis 23b-28.</title>
        <authorList>
            <person name="Besaury L."/>
            <person name="Sancelme M."/>
            <person name="Amato P."/>
            <person name="Lallement A."/>
            <person name="Delort A.-M."/>
        </authorList>
    </citation>
    <scope>NUCLEOTIDE SEQUENCE [LARGE SCALE GENOMIC DNA]</scope>
    <source>
        <strain evidence="3 4">23b-28</strain>
    </source>
</reference>